<keyword evidence="3" id="KW-1185">Reference proteome</keyword>
<dbReference type="RefSeq" id="WP_114752838.1">
    <property type="nucleotide sequence ID" value="NZ_QQBA01000001.1"/>
</dbReference>
<gene>
    <name evidence="1" type="ORF">DFR66_1015</name>
    <name evidence="2" type="ORF">IQ02_00005</name>
</gene>
<evidence type="ECO:0000313" key="4">
    <source>
        <dbReference type="Proteomes" id="UP000321392"/>
    </source>
</evidence>
<protein>
    <submittedName>
        <fullName evidence="2">Uncharacterized protein</fullName>
    </submittedName>
</protein>
<dbReference type="EMBL" id="VLKX01000001">
    <property type="protein sequence ID" value="TWI51878.1"/>
    <property type="molecule type" value="Genomic_DNA"/>
</dbReference>
<evidence type="ECO:0000313" key="2">
    <source>
        <dbReference type="EMBL" id="TWI51878.1"/>
    </source>
</evidence>
<evidence type="ECO:0000313" key="1">
    <source>
        <dbReference type="EMBL" id="RDI58089.1"/>
    </source>
</evidence>
<sequence>MADFTREDLAFTGYSQTIDSNDIPKTIEVLDKIYVDKSEELEVIHFCNQFLKKYKVPQTRASFQRVESFLQHPNLEQEIYRTQLLDWIASNWIKI</sequence>
<evidence type="ECO:0000313" key="3">
    <source>
        <dbReference type="Proteomes" id="UP000254518"/>
    </source>
</evidence>
<reference evidence="2 4" key="1">
    <citation type="journal article" date="2015" name="Stand. Genomic Sci.">
        <title>Genomic Encyclopedia of Bacterial and Archaeal Type Strains, Phase III: the genomes of soil and plant-associated and newly described type strains.</title>
        <authorList>
            <person name="Whitman W.B."/>
            <person name="Woyke T."/>
            <person name="Klenk H.P."/>
            <person name="Zhou Y."/>
            <person name="Lilburn T.G."/>
            <person name="Beck B.J."/>
            <person name="De Vos P."/>
            <person name="Vandamme P."/>
            <person name="Eisen J.A."/>
            <person name="Garrity G."/>
            <person name="Hugenholtz P."/>
            <person name="Kyrpides N.C."/>
        </authorList>
    </citation>
    <scope>NUCLEOTIDE SEQUENCE [LARGE SCALE GENOMIC DNA]</scope>
    <source>
        <strain evidence="2 4">CGMCC 1.5380</strain>
    </source>
</reference>
<reference evidence="2" key="3">
    <citation type="submission" date="2019-07" db="EMBL/GenBank/DDBJ databases">
        <authorList>
            <person name="Whitman W."/>
            <person name="Huntemann M."/>
            <person name="Clum A."/>
            <person name="Pillay M."/>
            <person name="Palaniappan K."/>
            <person name="Varghese N."/>
            <person name="Mikhailova N."/>
            <person name="Stamatis D."/>
            <person name="Reddy T."/>
            <person name="Daum C."/>
            <person name="Shapiro N."/>
            <person name="Ivanova N."/>
            <person name="Kyrpides N."/>
            <person name="Woyke T."/>
        </authorList>
    </citation>
    <scope>NUCLEOTIDE SEQUENCE</scope>
    <source>
        <strain evidence="2">CGMCC 1.5380</strain>
    </source>
</reference>
<dbReference type="Proteomes" id="UP000321392">
    <property type="component" value="Unassembled WGS sequence"/>
</dbReference>
<reference evidence="1 3" key="2">
    <citation type="submission" date="2018-07" db="EMBL/GenBank/DDBJ databases">
        <title>Genomic Encyclopedia of Type Strains, Phase IV (KMG-IV): sequencing the most valuable type-strain genomes for metagenomic binning, comparative biology and taxonomic classification.</title>
        <authorList>
            <person name="Goeker M."/>
        </authorList>
    </citation>
    <scope>NUCLEOTIDE SEQUENCE [LARGE SCALE GENOMIC DNA]</scope>
    <source>
        <strain evidence="1 3">DSM 19728</strain>
    </source>
</reference>
<dbReference type="Proteomes" id="UP000254518">
    <property type="component" value="Unassembled WGS sequence"/>
</dbReference>
<dbReference type="EMBL" id="QQBA01000001">
    <property type="protein sequence ID" value="RDI58089.1"/>
    <property type="molecule type" value="Genomic_DNA"/>
</dbReference>
<accession>A0A562Q586</accession>
<dbReference type="AlphaFoldDB" id="A0A562Q586"/>
<proteinExistence type="predicted"/>
<comment type="caution">
    <text evidence="2">The sequence shown here is derived from an EMBL/GenBank/DDBJ whole genome shotgun (WGS) entry which is preliminary data.</text>
</comment>
<name>A0A562Q586_9FLAO</name>
<organism evidence="2 4">
    <name type="scientific">Flavobacterium glaciei</name>
    <dbReference type="NCBI Taxonomy" id="386300"/>
    <lineage>
        <taxon>Bacteria</taxon>
        <taxon>Pseudomonadati</taxon>
        <taxon>Bacteroidota</taxon>
        <taxon>Flavobacteriia</taxon>
        <taxon>Flavobacteriales</taxon>
        <taxon>Flavobacteriaceae</taxon>
        <taxon>Flavobacterium</taxon>
    </lineage>
</organism>
<dbReference type="OrthoDB" id="1260965at2"/>